<dbReference type="PANTHER" id="PTHR23028:SF53">
    <property type="entry name" value="ACYL_TRANSF_3 DOMAIN-CONTAINING PROTEIN"/>
    <property type="match status" value="1"/>
</dbReference>
<accession>A0ABZ0WSF8</accession>
<keyword evidence="1" id="KW-1133">Transmembrane helix</keyword>
<evidence type="ECO:0000259" key="2">
    <source>
        <dbReference type="Pfam" id="PF01757"/>
    </source>
</evidence>
<sequence>MNAARAFQGHVKGLNGIRALAVTLVFLAHKGHLGEVGEALDLGKLGVWLFFLISGFLIMGELHRNRLRIEEASARRDAALCVFYMKRALRIFPVYYLLLAALAIAHHLFYQRDVNLGLPWHVLYLSNYWIGFVQDGWPGTVSHFWSLAVEQQFYLVAPFVLLFSPASRHVALCAAFVIVAAVVHVALGAGGASEPLVYACSPWNFALLALGGMGGIACGRYRAVGFVAGAMPTLLTCAAGLVAVLAWRAATPGVTAGGAPASVVDIGLSFALLGVFLWIVNRQNSRAVSMLEWRALDYFGTVSYGFYLFHNLIPSKLGDAPHLYARLHVPATLQPVLPVVLQFLLALLLAHLSWQLLEKRLLELKKPLEAAIRRRLAAQPAADLGAR</sequence>
<feature type="transmembrane region" description="Helical" evidence="1">
    <location>
        <begin position="259"/>
        <end position="281"/>
    </location>
</feature>
<keyword evidence="1" id="KW-0472">Membrane</keyword>
<dbReference type="Proteomes" id="UP001325479">
    <property type="component" value="Chromosome"/>
</dbReference>
<reference evidence="3 4" key="1">
    <citation type="submission" date="2023-12" db="EMBL/GenBank/DDBJ databases">
        <title>Genome sequencing and assembly of bacterial species from a model synthetic community.</title>
        <authorList>
            <person name="Hogle S.L."/>
        </authorList>
    </citation>
    <scope>NUCLEOTIDE SEQUENCE [LARGE SCALE GENOMIC DNA]</scope>
    <source>
        <strain evidence="3 4">HAMBI 2494</strain>
    </source>
</reference>
<feature type="transmembrane region" description="Helical" evidence="1">
    <location>
        <begin position="223"/>
        <end position="247"/>
    </location>
</feature>
<dbReference type="EC" id="2.3.-.-" evidence="3"/>
<dbReference type="GO" id="GO:0016746">
    <property type="term" value="F:acyltransferase activity"/>
    <property type="evidence" value="ECO:0007669"/>
    <property type="project" value="UniProtKB-KW"/>
</dbReference>
<feature type="transmembrane region" description="Helical" evidence="1">
    <location>
        <begin position="170"/>
        <end position="190"/>
    </location>
</feature>
<keyword evidence="3" id="KW-0012">Acyltransferase</keyword>
<proteinExistence type="predicted"/>
<feature type="transmembrane region" description="Helical" evidence="1">
    <location>
        <begin position="144"/>
        <end position="163"/>
    </location>
</feature>
<dbReference type="RefSeq" id="WP_114810807.1">
    <property type="nucleotide sequence ID" value="NZ_CP139965.1"/>
</dbReference>
<keyword evidence="3" id="KW-0808">Transferase</keyword>
<feature type="domain" description="Acyltransferase 3" evidence="2">
    <location>
        <begin position="12"/>
        <end position="348"/>
    </location>
</feature>
<dbReference type="InterPro" id="IPR002656">
    <property type="entry name" value="Acyl_transf_3_dom"/>
</dbReference>
<evidence type="ECO:0000256" key="1">
    <source>
        <dbReference type="SAM" id="Phobius"/>
    </source>
</evidence>
<organism evidence="3 4">
    <name type="scientific">Paraburkholderia kururiensis</name>
    <dbReference type="NCBI Taxonomy" id="984307"/>
    <lineage>
        <taxon>Bacteria</taxon>
        <taxon>Pseudomonadati</taxon>
        <taxon>Pseudomonadota</taxon>
        <taxon>Betaproteobacteria</taxon>
        <taxon>Burkholderiales</taxon>
        <taxon>Burkholderiaceae</taxon>
        <taxon>Paraburkholderia</taxon>
    </lineage>
</organism>
<evidence type="ECO:0000313" key="3">
    <source>
        <dbReference type="EMBL" id="WQD80170.1"/>
    </source>
</evidence>
<protein>
    <submittedName>
        <fullName evidence="3">Acyltransferase</fullName>
        <ecNumber evidence="3">2.3.-.-</ecNumber>
    </submittedName>
</protein>
<feature type="transmembrane region" description="Helical" evidence="1">
    <location>
        <begin position="196"/>
        <end position="216"/>
    </location>
</feature>
<dbReference type="PANTHER" id="PTHR23028">
    <property type="entry name" value="ACETYLTRANSFERASE"/>
    <property type="match status" value="1"/>
</dbReference>
<feature type="transmembrane region" description="Helical" evidence="1">
    <location>
        <begin position="293"/>
        <end position="313"/>
    </location>
</feature>
<name>A0ABZ0WSF8_9BURK</name>
<feature type="transmembrane region" description="Helical" evidence="1">
    <location>
        <begin position="92"/>
        <end position="110"/>
    </location>
</feature>
<dbReference type="Pfam" id="PF01757">
    <property type="entry name" value="Acyl_transf_3"/>
    <property type="match status" value="1"/>
</dbReference>
<dbReference type="EMBL" id="CP139965">
    <property type="protein sequence ID" value="WQD80170.1"/>
    <property type="molecule type" value="Genomic_DNA"/>
</dbReference>
<keyword evidence="1" id="KW-0812">Transmembrane</keyword>
<feature type="transmembrane region" description="Helical" evidence="1">
    <location>
        <begin position="45"/>
        <end position="62"/>
    </location>
</feature>
<dbReference type="InterPro" id="IPR050879">
    <property type="entry name" value="Acyltransferase_3"/>
</dbReference>
<evidence type="ECO:0000313" key="4">
    <source>
        <dbReference type="Proteomes" id="UP001325479"/>
    </source>
</evidence>
<feature type="transmembrane region" description="Helical" evidence="1">
    <location>
        <begin position="333"/>
        <end position="357"/>
    </location>
</feature>
<keyword evidence="4" id="KW-1185">Reference proteome</keyword>
<gene>
    <name evidence="3" type="ORF">U0042_11065</name>
</gene>